<name>C1DZ71_MICCC</name>
<feature type="region of interest" description="Disordered" evidence="1">
    <location>
        <begin position="182"/>
        <end position="204"/>
    </location>
</feature>
<evidence type="ECO:0000256" key="2">
    <source>
        <dbReference type="SAM" id="Phobius"/>
    </source>
</evidence>
<keyword evidence="4" id="KW-1185">Reference proteome</keyword>
<dbReference type="OMA" id="HWISHAR"/>
<evidence type="ECO:0000313" key="3">
    <source>
        <dbReference type="EMBL" id="ACO61062.1"/>
    </source>
</evidence>
<accession>C1DZ71</accession>
<feature type="transmembrane region" description="Helical" evidence="2">
    <location>
        <begin position="6"/>
        <end position="26"/>
    </location>
</feature>
<dbReference type="KEGG" id="mis:MICPUN_98668"/>
<dbReference type="InParanoid" id="C1DZ71"/>
<keyword evidence="2" id="KW-1133">Transmembrane helix</keyword>
<gene>
    <name evidence="3" type="ORF">MICPUN_98668</name>
</gene>
<organism evidence="3 4">
    <name type="scientific">Micromonas commoda (strain RCC299 / NOUM17 / CCMP2709)</name>
    <name type="common">Picoplanktonic green alga</name>
    <dbReference type="NCBI Taxonomy" id="296587"/>
    <lineage>
        <taxon>Eukaryota</taxon>
        <taxon>Viridiplantae</taxon>
        <taxon>Chlorophyta</taxon>
        <taxon>Mamiellophyceae</taxon>
        <taxon>Mamiellales</taxon>
        <taxon>Mamiellaceae</taxon>
        <taxon>Micromonas</taxon>
    </lineage>
</organism>
<dbReference type="FunCoup" id="C1DZ71">
    <property type="interactions" value="455"/>
</dbReference>
<evidence type="ECO:0000256" key="1">
    <source>
        <dbReference type="SAM" id="MobiDB-lite"/>
    </source>
</evidence>
<dbReference type="EMBL" id="CP001323">
    <property type="protein sequence ID" value="ACO61062.1"/>
    <property type="molecule type" value="Genomic_DNA"/>
</dbReference>
<sequence length="204" mass="22418">MVDTGILRAGFILGVFMLLDLSKYWISQLFGTRAVWVLQQDVRALRHHVNNSSVSPRSAAHRHARERLLRDKERQLFELTTPSTRRALFYGHYLSVLKGICGFVISVTFWGEPLFSVQRTSVWPLGRWLAVPHGHEWEAGSVGVAPWLVLSAAASVAICDGVVGPAMHLALQRAGRLDLGARSPRTSEGEGVAGAVGVGKKKTR</sequence>
<proteinExistence type="predicted"/>
<keyword evidence="2" id="KW-0472">Membrane</keyword>
<dbReference type="RefSeq" id="XP_002499804.1">
    <property type="nucleotide sequence ID" value="XM_002499758.1"/>
</dbReference>
<reference evidence="3 4" key="1">
    <citation type="journal article" date="2009" name="Science">
        <title>Green evolution and dynamic adaptations revealed by genomes of the marine picoeukaryotes Micromonas.</title>
        <authorList>
            <person name="Worden A.Z."/>
            <person name="Lee J.H."/>
            <person name="Mock T."/>
            <person name="Rouze P."/>
            <person name="Simmons M.P."/>
            <person name="Aerts A.L."/>
            <person name="Allen A.E."/>
            <person name="Cuvelier M.L."/>
            <person name="Derelle E."/>
            <person name="Everett M.V."/>
            <person name="Foulon E."/>
            <person name="Grimwood J."/>
            <person name="Gundlach H."/>
            <person name="Henrissat B."/>
            <person name="Napoli C."/>
            <person name="McDonald S.M."/>
            <person name="Parker M.S."/>
            <person name="Rombauts S."/>
            <person name="Salamov A."/>
            <person name="Von Dassow P."/>
            <person name="Badger J.H."/>
            <person name="Coutinho P.M."/>
            <person name="Demir E."/>
            <person name="Dubchak I."/>
            <person name="Gentemann C."/>
            <person name="Eikrem W."/>
            <person name="Gready J.E."/>
            <person name="John U."/>
            <person name="Lanier W."/>
            <person name="Lindquist E.A."/>
            <person name="Lucas S."/>
            <person name="Mayer K.F."/>
            <person name="Moreau H."/>
            <person name="Not F."/>
            <person name="Otillar R."/>
            <person name="Panaud O."/>
            <person name="Pangilinan J."/>
            <person name="Paulsen I."/>
            <person name="Piegu B."/>
            <person name="Poliakov A."/>
            <person name="Robbens S."/>
            <person name="Schmutz J."/>
            <person name="Toulza E."/>
            <person name="Wyss T."/>
            <person name="Zelensky A."/>
            <person name="Zhou K."/>
            <person name="Armbrust E.V."/>
            <person name="Bhattacharya D."/>
            <person name="Goodenough U.W."/>
            <person name="Van de Peer Y."/>
            <person name="Grigoriev I.V."/>
        </authorList>
    </citation>
    <scope>NUCLEOTIDE SEQUENCE [LARGE SCALE GENOMIC DNA]</scope>
    <source>
        <strain evidence="4">RCC299 / NOUM17</strain>
    </source>
</reference>
<feature type="transmembrane region" description="Helical" evidence="2">
    <location>
        <begin position="144"/>
        <end position="163"/>
    </location>
</feature>
<dbReference type="Proteomes" id="UP000002009">
    <property type="component" value="Chromosome 2"/>
</dbReference>
<keyword evidence="2" id="KW-0812">Transmembrane</keyword>
<evidence type="ECO:0000313" key="4">
    <source>
        <dbReference type="Proteomes" id="UP000002009"/>
    </source>
</evidence>
<dbReference type="GeneID" id="8241490"/>
<protein>
    <submittedName>
        <fullName evidence="3">Uncharacterized protein</fullName>
    </submittedName>
</protein>
<feature type="transmembrane region" description="Helical" evidence="2">
    <location>
        <begin position="87"/>
        <end position="110"/>
    </location>
</feature>
<dbReference type="OrthoDB" id="10518775at2759"/>
<dbReference type="AlphaFoldDB" id="C1DZ71"/>